<evidence type="ECO:0000256" key="1">
    <source>
        <dbReference type="SAM" id="Phobius"/>
    </source>
</evidence>
<evidence type="ECO:0000313" key="3">
    <source>
        <dbReference type="Proteomes" id="UP001501470"/>
    </source>
</evidence>
<keyword evidence="1" id="KW-0812">Transmembrane</keyword>
<feature type="transmembrane region" description="Helical" evidence="1">
    <location>
        <begin position="6"/>
        <end position="28"/>
    </location>
</feature>
<dbReference type="Proteomes" id="UP001501470">
    <property type="component" value="Unassembled WGS sequence"/>
</dbReference>
<proteinExistence type="predicted"/>
<organism evidence="2 3">
    <name type="scientific">Dactylosporangium maewongense</name>
    <dbReference type="NCBI Taxonomy" id="634393"/>
    <lineage>
        <taxon>Bacteria</taxon>
        <taxon>Bacillati</taxon>
        <taxon>Actinomycetota</taxon>
        <taxon>Actinomycetes</taxon>
        <taxon>Micromonosporales</taxon>
        <taxon>Micromonosporaceae</taxon>
        <taxon>Dactylosporangium</taxon>
    </lineage>
</organism>
<keyword evidence="1" id="KW-0472">Membrane</keyword>
<feature type="transmembrane region" description="Helical" evidence="1">
    <location>
        <begin position="93"/>
        <end position="114"/>
    </location>
</feature>
<comment type="caution">
    <text evidence="2">The sequence shown here is derived from an EMBL/GenBank/DDBJ whole genome shotgun (WGS) entry which is preliminary data.</text>
</comment>
<sequence>MSPVFLTALAVHVAAGLTGVVAGGLAAASRKRPGRHPWAGAVYLYAIGGVFATATVMAVLRWRHDWHLFLIAAVAFALALSGWWARRARPRRWVVWHGSAMAGSYIALLTGFYVDNGGRLPLWDRLPPVLYWLLPAAVGAPLTWRALRRDGALRVSRPAPPRSAGRRAGA</sequence>
<protein>
    <recommendedName>
        <fullName evidence="4">DUF2306 domain-containing protein</fullName>
    </recommendedName>
</protein>
<reference evidence="3" key="1">
    <citation type="journal article" date="2019" name="Int. J. Syst. Evol. Microbiol.">
        <title>The Global Catalogue of Microorganisms (GCM) 10K type strain sequencing project: providing services to taxonomists for standard genome sequencing and annotation.</title>
        <authorList>
            <consortium name="The Broad Institute Genomics Platform"/>
            <consortium name="The Broad Institute Genome Sequencing Center for Infectious Disease"/>
            <person name="Wu L."/>
            <person name="Ma J."/>
        </authorList>
    </citation>
    <scope>NUCLEOTIDE SEQUENCE [LARGE SCALE GENOMIC DNA]</scope>
    <source>
        <strain evidence="3">JCM 15933</strain>
    </source>
</reference>
<feature type="transmembrane region" description="Helical" evidence="1">
    <location>
        <begin position="129"/>
        <end position="147"/>
    </location>
</feature>
<evidence type="ECO:0008006" key="4">
    <source>
        <dbReference type="Google" id="ProtNLM"/>
    </source>
</evidence>
<accession>A0ABP4LWJ3</accession>
<gene>
    <name evidence="2" type="ORF">GCM10009827_058820</name>
</gene>
<dbReference type="EMBL" id="BAAAQD010000012">
    <property type="protein sequence ID" value="GAA1533059.1"/>
    <property type="molecule type" value="Genomic_DNA"/>
</dbReference>
<feature type="transmembrane region" description="Helical" evidence="1">
    <location>
        <begin position="40"/>
        <end position="60"/>
    </location>
</feature>
<dbReference type="RefSeq" id="WP_344505496.1">
    <property type="nucleotide sequence ID" value="NZ_BAAAQD010000012.1"/>
</dbReference>
<keyword evidence="3" id="KW-1185">Reference proteome</keyword>
<feature type="transmembrane region" description="Helical" evidence="1">
    <location>
        <begin position="66"/>
        <end position="86"/>
    </location>
</feature>
<name>A0ABP4LWJ3_9ACTN</name>
<keyword evidence="1" id="KW-1133">Transmembrane helix</keyword>
<evidence type="ECO:0000313" key="2">
    <source>
        <dbReference type="EMBL" id="GAA1533059.1"/>
    </source>
</evidence>